<dbReference type="Gene3D" id="3.40.50.200">
    <property type="entry name" value="Peptidase S8/S53 domain"/>
    <property type="match status" value="1"/>
</dbReference>
<dbReference type="GeneID" id="7452261"/>
<dbReference type="eggNOG" id="KOG1114">
    <property type="taxonomic scope" value="Eukaryota"/>
</dbReference>
<dbReference type="GO" id="GO:0004252">
    <property type="term" value="F:serine-type endopeptidase activity"/>
    <property type="evidence" value="ECO:0000318"/>
    <property type="project" value="GO_Central"/>
</dbReference>
<dbReference type="PROSITE" id="PS51892">
    <property type="entry name" value="SUBTILASE"/>
    <property type="match status" value="1"/>
</dbReference>
<evidence type="ECO:0000256" key="1">
    <source>
        <dbReference type="ARBA" id="ARBA00011073"/>
    </source>
</evidence>
<evidence type="ECO:0000256" key="9">
    <source>
        <dbReference type="SAM" id="SignalP"/>
    </source>
</evidence>
<comment type="catalytic activity">
    <reaction evidence="5">
        <text>Hydrolysis of proteins with broad specificity for peptide bonds, and a preference for a large uncharged residue in P1. Hydrolyzes peptide amides.</text>
        <dbReference type="EC" id="3.4.21.62"/>
    </reaction>
</comment>
<dbReference type="KEGG" id="tps:THAPSDRAFT_4922"/>
<dbReference type="SUPFAM" id="SSF52743">
    <property type="entry name" value="Subtilisin-like"/>
    <property type="match status" value="1"/>
</dbReference>
<sequence>MKTPSTTLRKLFLSCLLMAAVSSSGSINAQNVQSDNSMTSVANVQGAPSTMSLTQFQSVLRTFVDDELAFVVDSSEVDAATVSHHEQRSSSSTSGISSNGDDQTDEQSAAATDAVQVELDLETILKNRISTVEVDANGINRRILKNFHHRHHQKHKEEDRQQSNHLRGRFNNVSPESIPAQVNQTWNEIVSHAWDMADLASTRRGKRTDDGYTDVKNRDLKKDKGKRSRGFSNDEEVTVLDEDSVDITVDGEEELTTEWTGEGDVLFLVCHSSTENMSGNDHLKEILVASGKDVKIPTSSSDDTTDYHMEVVHSHPRLTCVILGMQPSYAWGIANKPTSSITLVPWVDVMKISPELFDHILDINDDSVVQEETTEEGTRGLRNFRRAQEEDDAEESLFWDDETAPVANELENKYVVFSMVSPSLQQDAQAVIADLTAMSKNGQRKRALGIDQVVEEEGNDESHISKLRKLSIHDAFSITQSDVFSVSSTTSAGHWSRLFSRGLESADGCVSMVEGITIESSFVKSSYEFQLVTRNSQSNSTTLSWDPACVASLVAGLAVHPSVVNVGIVSKFVQLDNAKAQWVVQGGATNSDASAWRRPYFDAGLDGSGQIVSVSDTGLDIQNCYVKDTRGSGSIFDQYDYSRRKVVRYDVSPRGGDDTDTVRGHGTHVVGTVAGIHALDKTVGNGDDSKEGIAPGSKIHFFDIGIGAAVNDPRQPWFDSFYQDGAKKGAKIATGSWGFGYRTSYDWVCRLYDQLLIDHPDVLHVSSAGNTGNKFSSPFNTIGAPASCKNVFAVGATNNANYGTGLSYVVDFSSRGPTGDGRTKPDIMAPGYALDSASSGTSDCSTKEPAYLKAGTSMATPVVAGAAALVRQYFQEGWYPCGSKGCGDVIDPSGSLVKAVLANGAQLLKGVQVGGTTTVIANQSTKPYDHTQNMGVTNLLTSLPLPNENAFNIFVQNDIAGSLSFDFDINQSGCRADFQATLAWYDPPAANGCTKCLVNDLDLLVENVQSSKMYYPNGASSADTLNNIERVRIANTASGEKFRVSVNPKQLGPGYTEQRFSLVVTGCFGQSRSADINPPKASAQRSYELAMTYKADRKQAGNIFSIEAKTDGVEVNSFAIHTLLSGTKAKMHVYTLIKAGGIDGEEAFLSDPLSWTMISPTDGIEVDTKGFGSSTIIPVGSFDAVPIKKGEVQSFYITFVDETEMLYKATDDDYPTGASYISDDNIEIFTGVGKGLNFGVSWQSRQMNGAVFYSIADSQDAAVSKTTTPPTKRPSGKPSQRPSKGPSNRPSKRPTPRPVSTSVSVPKPSVPTLPLFMELETTYLANKKQAGNMWDVYAKKTVVISSFKIHTQLTGTVPLQIFTLDGSWKGNDKDPSKWDFVGTIDVNCKGYGTPTLVSSSLLKSIQIAAGETKAIYLAFETPDMLYYYNANVPTGDVYAEDSNLKIMTGVGKDGLFGSTFTSRQLNGAIIYYNP</sequence>
<dbReference type="InterPro" id="IPR015500">
    <property type="entry name" value="Peptidase_S8_subtilisin-rel"/>
</dbReference>
<keyword evidence="9" id="KW-0732">Signal</keyword>
<dbReference type="InterPro" id="IPR023828">
    <property type="entry name" value="Peptidase_S8_Ser-AS"/>
</dbReference>
<feature type="active site" description="Charge relay system" evidence="7">
    <location>
        <position position="857"/>
    </location>
</feature>
<feature type="region of interest" description="Disordered" evidence="8">
    <location>
        <begin position="1263"/>
        <end position="1306"/>
    </location>
</feature>
<accession>B8C0P5</accession>
<reference evidence="11 12" key="1">
    <citation type="journal article" date="2004" name="Science">
        <title>The genome of the diatom Thalassiosira pseudonana: ecology, evolution, and metabolism.</title>
        <authorList>
            <person name="Armbrust E.V."/>
            <person name="Berges J.A."/>
            <person name="Bowler C."/>
            <person name="Green B.R."/>
            <person name="Martinez D."/>
            <person name="Putnam N.H."/>
            <person name="Zhou S."/>
            <person name="Allen A.E."/>
            <person name="Apt K.E."/>
            <person name="Bechner M."/>
            <person name="Brzezinski M.A."/>
            <person name="Chaal B.K."/>
            <person name="Chiovitti A."/>
            <person name="Davis A.K."/>
            <person name="Demarest M.S."/>
            <person name="Detter J.C."/>
            <person name="Glavina T."/>
            <person name="Goodstein D."/>
            <person name="Hadi M.Z."/>
            <person name="Hellsten U."/>
            <person name="Hildebrand M."/>
            <person name="Jenkins B.D."/>
            <person name="Jurka J."/>
            <person name="Kapitonov V.V."/>
            <person name="Kroger N."/>
            <person name="Lau W.W."/>
            <person name="Lane T.W."/>
            <person name="Larimer F.W."/>
            <person name="Lippmeier J.C."/>
            <person name="Lucas S."/>
            <person name="Medina M."/>
            <person name="Montsant A."/>
            <person name="Obornik M."/>
            <person name="Parker M.S."/>
            <person name="Palenik B."/>
            <person name="Pazour G.J."/>
            <person name="Richardson P.M."/>
            <person name="Rynearson T.A."/>
            <person name="Saito M.A."/>
            <person name="Schwartz D.C."/>
            <person name="Thamatrakoln K."/>
            <person name="Valentin K."/>
            <person name="Vardi A."/>
            <person name="Wilkerson F.P."/>
            <person name="Rokhsar D.S."/>
        </authorList>
    </citation>
    <scope>NUCLEOTIDE SEQUENCE [LARGE SCALE GENOMIC DNA]</scope>
    <source>
        <strain evidence="11 12">CCMP1335</strain>
    </source>
</reference>
<feature type="region of interest" description="Disordered" evidence="8">
    <location>
        <begin position="148"/>
        <end position="175"/>
    </location>
</feature>
<feature type="signal peptide" evidence="9">
    <location>
        <begin position="1"/>
        <end position="29"/>
    </location>
</feature>
<name>B8C0P5_THAPS</name>
<feature type="compositionally biased region" description="Polar residues" evidence="8">
    <location>
        <begin position="1280"/>
        <end position="1289"/>
    </location>
</feature>
<protein>
    <recommendedName>
        <fullName evidence="6">subtilisin</fullName>
        <ecNumber evidence="6">3.4.21.62</ecNumber>
    </recommendedName>
</protein>
<dbReference type="EC" id="3.4.21.62" evidence="6"/>
<feature type="active site" description="Charge relay system" evidence="7">
    <location>
        <position position="616"/>
    </location>
</feature>
<comment type="similarity">
    <text evidence="1 7">Belongs to the peptidase S8 family.</text>
</comment>
<dbReference type="GO" id="GO:0006508">
    <property type="term" value="P:proteolysis"/>
    <property type="evidence" value="ECO:0000318"/>
    <property type="project" value="GO_Central"/>
</dbReference>
<dbReference type="PANTHER" id="PTHR43399:SF4">
    <property type="entry name" value="CELL WALL-ASSOCIATED PROTEASE"/>
    <property type="match status" value="1"/>
</dbReference>
<dbReference type="SUPFAM" id="SSF49785">
    <property type="entry name" value="Galactose-binding domain-like"/>
    <property type="match status" value="1"/>
</dbReference>
<dbReference type="Gene3D" id="2.60.120.380">
    <property type="match status" value="1"/>
</dbReference>
<dbReference type="Pfam" id="PF00082">
    <property type="entry name" value="Peptidase_S8"/>
    <property type="match status" value="1"/>
</dbReference>
<evidence type="ECO:0000256" key="4">
    <source>
        <dbReference type="ARBA" id="ARBA00022825"/>
    </source>
</evidence>
<evidence type="ECO:0000313" key="11">
    <source>
        <dbReference type="EMBL" id="EED93100.1"/>
    </source>
</evidence>
<dbReference type="InterPro" id="IPR008979">
    <property type="entry name" value="Galactose-bd-like_sf"/>
</dbReference>
<feature type="active site" description="Charge relay system" evidence="7">
    <location>
        <position position="665"/>
    </location>
</feature>
<dbReference type="InterPro" id="IPR036852">
    <property type="entry name" value="Peptidase_S8/S53_dom_sf"/>
</dbReference>
<evidence type="ECO:0000256" key="3">
    <source>
        <dbReference type="ARBA" id="ARBA00022801"/>
    </source>
</evidence>
<dbReference type="PANTHER" id="PTHR43399">
    <property type="entry name" value="SUBTILISIN-RELATED"/>
    <property type="match status" value="1"/>
</dbReference>
<dbReference type="InterPro" id="IPR034058">
    <property type="entry name" value="TagA/B/C/D_pept_dom"/>
</dbReference>
<dbReference type="Proteomes" id="UP000001449">
    <property type="component" value="Chromosome 4"/>
</dbReference>
<evidence type="ECO:0000256" key="8">
    <source>
        <dbReference type="SAM" id="MobiDB-lite"/>
    </source>
</evidence>
<dbReference type="OMA" id="PASCKNV"/>
<gene>
    <name evidence="11" type="ORF">THAPSDRAFT_4922</name>
</gene>
<dbReference type="RefSeq" id="XP_002289563.1">
    <property type="nucleotide sequence ID" value="XM_002289527.1"/>
</dbReference>
<dbReference type="EMBL" id="CM000641">
    <property type="protein sequence ID" value="EED93100.1"/>
    <property type="molecule type" value="Genomic_DNA"/>
</dbReference>
<keyword evidence="2 7" id="KW-0645">Protease</keyword>
<evidence type="ECO:0000256" key="6">
    <source>
        <dbReference type="ARBA" id="ARBA00023619"/>
    </source>
</evidence>
<feature type="chain" id="PRO_5002869256" description="subtilisin" evidence="9">
    <location>
        <begin position="30"/>
        <end position="1474"/>
    </location>
</feature>
<proteinExistence type="inferred from homology"/>
<dbReference type="HOGENOM" id="CLU_250065_0_0_1"/>
<evidence type="ECO:0000256" key="2">
    <source>
        <dbReference type="ARBA" id="ARBA00022670"/>
    </source>
</evidence>
<evidence type="ECO:0000313" key="12">
    <source>
        <dbReference type="Proteomes" id="UP000001449"/>
    </source>
</evidence>
<organism evidence="11 12">
    <name type="scientific">Thalassiosira pseudonana</name>
    <name type="common">Marine diatom</name>
    <name type="synonym">Cyclotella nana</name>
    <dbReference type="NCBI Taxonomy" id="35128"/>
    <lineage>
        <taxon>Eukaryota</taxon>
        <taxon>Sar</taxon>
        <taxon>Stramenopiles</taxon>
        <taxon>Ochrophyta</taxon>
        <taxon>Bacillariophyta</taxon>
        <taxon>Coscinodiscophyceae</taxon>
        <taxon>Thalassiosirophycidae</taxon>
        <taxon>Thalassiosirales</taxon>
        <taxon>Thalassiosiraceae</taxon>
        <taxon>Thalassiosira</taxon>
    </lineage>
</organism>
<dbReference type="PRINTS" id="PR00723">
    <property type="entry name" value="SUBTILISIN"/>
</dbReference>
<evidence type="ECO:0000259" key="10">
    <source>
        <dbReference type="Pfam" id="PF00082"/>
    </source>
</evidence>
<feature type="compositionally biased region" description="Basic and acidic residues" evidence="8">
    <location>
        <begin position="207"/>
        <end position="222"/>
    </location>
</feature>
<reference evidence="11 12" key="2">
    <citation type="journal article" date="2008" name="Nature">
        <title>The Phaeodactylum genome reveals the evolutionary history of diatom genomes.</title>
        <authorList>
            <person name="Bowler C."/>
            <person name="Allen A.E."/>
            <person name="Badger J.H."/>
            <person name="Grimwood J."/>
            <person name="Jabbari K."/>
            <person name="Kuo A."/>
            <person name="Maheswari U."/>
            <person name="Martens C."/>
            <person name="Maumus F."/>
            <person name="Otillar R.P."/>
            <person name="Rayko E."/>
            <person name="Salamov A."/>
            <person name="Vandepoele K."/>
            <person name="Beszteri B."/>
            <person name="Gruber A."/>
            <person name="Heijde M."/>
            <person name="Katinka M."/>
            <person name="Mock T."/>
            <person name="Valentin K."/>
            <person name="Verret F."/>
            <person name="Berges J.A."/>
            <person name="Brownlee C."/>
            <person name="Cadoret J.P."/>
            <person name="Chiovitti A."/>
            <person name="Choi C.J."/>
            <person name="Coesel S."/>
            <person name="De Martino A."/>
            <person name="Detter J.C."/>
            <person name="Durkin C."/>
            <person name="Falciatore A."/>
            <person name="Fournet J."/>
            <person name="Haruta M."/>
            <person name="Huysman M.J."/>
            <person name="Jenkins B.D."/>
            <person name="Jiroutova K."/>
            <person name="Jorgensen R.E."/>
            <person name="Joubert Y."/>
            <person name="Kaplan A."/>
            <person name="Kroger N."/>
            <person name="Kroth P.G."/>
            <person name="La Roche J."/>
            <person name="Lindquist E."/>
            <person name="Lommer M."/>
            <person name="Martin-Jezequel V."/>
            <person name="Lopez P.J."/>
            <person name="Lucas S."/>
            <person name="Mangogna M."/>
            <person name="McGinnis K."/>
            <person name="Medlin L.K."/>
            <person name="Montsant A."/>
            <person name="Oudot-Le Secq M.P."/>
            <person name="Napoli C."/>
            <person name="Obornik M."/>
            <person name="Parker M.S."/>
            <person name="Petit J.L."/>
            <person name="Porcel B.M."/>
            <person name="Poulsen N."/>
            <person name="Robison M."/>
            <person name="Rychlewski L."/>
            <person name="Rynearson T.A."/>
            <person name="Schmutz J."/>
            <person name="Shapiro H."/>
            <person name="Siaut M."/>
            <person name="Stanley M."/>
            <person name="Sussman M.R."/>
            <person name="Taylor A.R."/>
            <person name="Vardi A."/>
            <person name="von Dassow P."/>
            <person name="Vyverman W."/>
            <person name="Willis A."/>
            <person name="Wyrwicz L.S."/>
            <person name="Rokhsar D.S."/>
            <person name="Weissenbach J."/>
            <person name="Armbrust E.V."/>
            <person name="Green B.R."/>
            <person name="Van de Peer Y."/>
            <person name="Grigoriev I.V."/>
        </authorList>
    </citation>
    <scope>NUCLEOTIDE SEQUENCE [LARGE SCALE GENOMIC DNA]</scope>
    <source>
        <strain evidence="11 12">CCMP1335</strain>
    </source>
</reference>
<dbReference type="InParanoid" id="B8C0P5"/>
<feature type="domain" description="Peptidase S8/S53" evidence="10">
    <location>
        <begin position="607"/>
        <end position="878"/>
    </location>
</feature>
<feature type="compositionally biased region" description="Low complexity" evidence="8">
    <location>
        <begin position="89"/>
        <end position="98"/>
    </location>
</feature>
<dbReference type="PaxDb" id="35128-Thaps4922"/>
<feature type="region of interest" description="Disordered" evidence="8">
    <location>
        <begin position="204"/>
        <end position="233"/>
    </location>
</feature>
<dbReference type="CDD" id="cd04842">
    <property type="entry name" value="Peptidases_S8_Kp43_protease"/>
    <property type="match status" value="1"/>
</dbReference>
<evidence type="ECO:0000256" key="5">
    <source>
        <dbReference type="ARBA" id="ARBA00023529"/>
    </source>
</evidence>
<keyword evidence="12" id="KW-1185">Reference proteome</keyword>
<dbReference type="InterPro" id="IPR051048">
    <property type="entry name" value="Peptidase_S8/S53_subtilisin"/>
</dbReference>
<dbReference type="InterPro" id="IPR000209">
    <property type="entry name" value="Peptidase_S8/S53_dom"/>
</dbReference>
<dbReference type="PROSITE" id="PS00138">
    <property type="entry name" value="SUBTILASE_SER"/>
    <property type="match status" value="1"/>
</dbReference>
<evidence type="ECO:0000256" key="7">
    <source>
        <dbReference type="PROSITE-ProRule" id="PRU01240"/>
    </source>
</evidence>
<keyword evidence="4 7" id="KW-0720">Serine protease</keyword>
<feature type="region of interest" description="Disordered" evidence="8">
    <location>
        <begin position="79"/>
        <end position="111"/>
    </location>
</feature>
<keyword evidence="3 7" id="KW-0378">Hydrolase</keyword>